<keyword evidence="2" id="KW-1185">Reference proteome</keyword>
<dbReference type="RefSeq" id="WP_155343136.1">
    <property type="nucleotide sequence ID" value="NZ_BAAAHM010000058.1"/>
</dbReference>
<dbReference type="OrthoDB" id="4218322at2"/>
<accession>A0A5M3X8F1</accession>
<evidence type="ECO:0000313" key="2">
    <source>
        <dbReference type="Proteomes" id="UP000377595"/>
    </source>
</evidence>
<gene>
    <name evidence="1" type="ORF">Aple_008600</name>
</gene>
<organism evidence="1 2">
    <name type="scientific">Acrocarpospora pleiomorpha</name>
    <dbReference type="NCBI Taxonomy" id="90975"/>
    <lineage>
        <taxon>Bacteria</taxon>
        <taxon>Bacillati</taxon>
        <taxon>Actinomycetota</taxon>
        <taxon>Actinomycetes</taxon>
        <taxon>Streptosporangiales</taxon>
        <taxon>Streptosporangiaceae</taxon>
        <taxon>Acrocarpospora</taxon>
    </lineage>
</organism>
<name>A0A5M3X8F1_9ACTN</name>
<proteinExistence type="predicted"/>
<comment type="caution">
    <text evidence="1">The sequence shown here is derived from an EMBL/GenBank/DDBJ whole genome shotgun (WGS) entry which is preliminary data.</text>
</comment>
<protein>
    <submittedName>
        <fullName evidence="1">Uncharacterized protein</fullName>
    </submittedName>
</protein>
<evidence type="ECO:0000313" key="1">
    <source>
        <dbReference type="EMBL" id="GES17965.1"/>
    </source>
</evidence>
<dbReference type="Proteomes" id="UP000377595">
    <property type="component" value="Unassembled WGS sequence"/>
</dbReference>
<dbReference type="EMBL" id="BLAF01000006">
    <property type="protein sequence ID" value="GES17965.1"/>
    <property type="molecule type" value="Genomic_DNA"/>
</dbReference>
<dbReference type="AlphaFoldDB" id="A0A5M3X8F1"/>
<sequence>MEDITTTNEGRAGSRTPVGIGLATRGIQRELGELRAALCYILGKFHKEPGPQGLTTISVLSDQEIFKEIRRLRTIAESVERHGSEP</sequence>
<reference evidence="1 2" key="1">
    <citation type="submission" date="2019-10" db="EMBL/GenBank/DDBJ databases">
        <title>Whole genome shotgun sequence of Acrocarpospora pleiomorpha NBRC 16267.</title>
        <authorList>
            <person name="Ichikawa N."/>
            <person name="Kimura A."/>
            <person name="Kitahashi Y."/>
            <person name="Komaki H."/>
            <person name="Oguchi A."/>
        </authorList>
    </citation>
    <scope>NUCLEOTIDE SEQUENCE [LARGE SCALE GENOMIC DNA]</scope>
    <source>
        <strain evidence="1 2">NBRC 16267</strain>
    </source>
</reference>